<dbReference type="Pfam" id="PF00005">
    <property type="entry name" value="ABC_tran"/>
    <property type="match status" value="1"/>
</dbReference>
<evidence type="ECO:0000256" key="1">
    <source>
        <dbReference type="ARBA" id="ARBA00022448"/>
    </source>
</evidence>
<evidence type="ECO:0000313" key="5">
    <source>
        <dbReference type="EMBL" id="MDN4611285.1"/>
    </source>
</evidence>
<dbReference type="PANTHER" id="PTHR42781">
    <property type="entry name" value="SPERMIDINE/PUTRESCINE IMPORT ATP-BINDING PROTEIN POTA"/>
    <property type="match status" value="1"/>
</dbReference>
<keyword evidence="6" id="KW-1185">Reference proteome</keyword>
<dbReference type="InterPro" id="IPR008995">
    <property type="entry name" value="Mo/tungstate-bd_C_term_dom"/>
</dbReference>
<reference evidence="5" key="1">
    <citation type="submission" date="2023-06" db="EMBL/GenBank/DDBJ databases">
        <title>MT1 and MT2 Draft Genomes of Novel Species.</title>
        <authorList>
            <person name="Venkateswaran K."/>
        </authorList>
    </citation>
    <scope>NUCLEOTIDE SEQUENCE</scope>
    <source>
        <strain evidence="5">IIF3SC-B10</strain>
    </source>
</reference>
<dbReference type="InterPro" id="IPR003593">
    <property type="entry name" value="AAA+_ATPase"/>
</dbReference>
<evidence type="ECO:0000256" key="3">
    <source>
        <dbReference type="ARBA" id="ARBA00022840"/>
    </source>
</evidence>
<dbReference type="InterPro" id="IPR017871">
    <property type="entry name" value="ABC_transporter-like_CS"/>
</dbReference>
<name>A0ABT8K1I4_9MICC</name>
<feature type="domain" description="ABC transporter" evidence="4">
    <location>
        <begin position="4"/>
        <end position="234"/>
    </location>
</feature>
<dbReference type="SUPFAM" id="SSF50331">
    <property type="entry name" value="MOP-like"/>
    <property type="match status" value="1"/>
</dbReference>
<keyword evidence="3 5" id="KW-0067">ATP-binding</keyword>
<sequence length="359" mass="37354">MGFTFTATLPERGFDVSFELAPGETLAVLGPNGAGKSTLLDLVAGLLAPAAGRAELDGTLLFDVGAGRRVLTQPRHRGVALLAQEALLFPHLTVLENVAFGPRSRGQHRSAARSTARHWLERVGVDDLASRRPAHLSGGQAQRVAVARALAADPSLLLLDEPLAALDVSVAPALRTLLREVLAERPTILVTHDPLDAFLLADRVLILEGGRIVESGATGDVLTRPVTSFGARLAGLNLVPGRRTTGGFRADNGLDVPLEHEAPVGARLALAVRPVSVGVSRTAEDGPGWSWIGAEVDDIEHRGDLVRVHAAGLAADVAPAAAVGLGIAPGVRIFLGVRPADATVYPVDETGLRSPAGGR</sequence>
<dbReference type="InterPro" id="IPR027417">
    <property type="entry name" value="P-loop_NTPase"/>
</dbReference>
<dbReference type="SMART" id="SM00382">
    <property type="entry name" value="AAA"/>
    <property type="match status" value="1"/>
</dbReference>
<keyword evidence="2" id="KW-0547">Nucleotide-binding</keyword>
<evidence type="ECO:0000256" key="2">
    <source>
        <dbReference type="ARBA" id="ARBA00022741"/>
    </source>
</evidence>
<accession>A0ABT8K1I4</accession>
<dbReference type="EMBL" id="JAROCG010000001">
    <property type="protein sequence ID" value="MDN4611285.1"/>
    <property type="molecule type" value="Genomic_DNA"/>
</dbReference>
<dbReference type="SUPFAM" id="SSF52540">
    <property type="entry name" value="P-loop containing nucleoside triphosphate hydrolases"/>
    <property type="match status" value="1"/>
</dbReference>
<evidence type="ECO:0000259" key="4">
    <source>
        <dbReference type="PROSITE" id="PS50893"/>
    </source>
</evidence>
<proteinExistence type="predicted"/>
<dbReference type="InterPro" id="IPR050093">
    <property type="entry name" value="ABC_SmlMolc_Importer"/>
</dbReference>
<dbReference type="PROSITE" id="PS00211">
    <property type="entry name" value="ABC_TRANSPORTER_1"/>
    <property type="match status" value="1"/>
</dbReference>
<gene>
    <name evidence="5" type="ORF">P5G52_10440</name>
</gene>
<protein>
    <submittedName>
        <fullName evidence="5">ATP-binding cassette domain-containing protein</fullName>
    </submittedName>
</protein>
<evidence type="ECO:0000313" key="6">
    <source>
        <dbReference type="Proteomes" id="UP001174209"/>
    </source>
</evidence>
<dbReference type="Gene3D" id="3.40.50.300">
    <property type="entry name" value="P-loop containing nucleotide triphosphate hydrolases"/>
    <property type="match status" value="1"/>
</dbReference>
<dbReference type="InterPro" id="IPR003439">
    <property type="entry name" value="ABC_transporter-like_ATP-bd"/>
</dbReference>
<dbReference type="PROSITE" id="PS50893">
    <property type="entry name" value="ABC_TRANSPORTER_2"/>
    <property type="match status" value="1"/>
</dbReference>
<comment type="caution">
    <text evidence="5">The sequence shown here is derived from an EMBL/GenBank/DDBJ whole genome shotgun (WGS) entry which is preliminary data.</text>
</comment>
<dbReference type="PANTHER" id="PTHR42781:SF4">
    <property type="entry name" value="SPERMIDINE_PUTRESCINE IMPORT ATP-BINDING PROTEIN POTA"/>
    <property type="match status" value="1"/>
</dbReference>
<organism evidence="5 6">
    <name type="scientific">Arthrobacter burdickii</name>
    <dbReference type="NCBI Taxonomy" id="3035920"/>
    <lineage>
        <taxon>Bacteria</taxon>
        <taxon>Bacillati</taxon>
        <taxon>Actinomycetota</taxon>
        <taxon>Actinomycetes</taxon>
        <taxon>Micrococcales</taxon>
        <taxon>Micrococcaceae</taxon>
        <taxon>Arthrobacter</taxon>
    </lineage>
</organism>
<dbReference type="Proteomes" id="UP001174209">
    <property type="component" value="Unassembled WGS sequence"/>
</dbReference>
<keyword evidence="1" id="KW-0813">Transport</keyword>
<dbReference type="RefSeq" id="WP_301227137.1">
    <property type="nucleotide sequence ID" value="NZ_JAROCG010000001.1"/>
</dbReference>
<dbReference type="GO" id="GO:0005524">
    <property type="term" value="F:ATP binding"/>
    <property type="evidence" value="ECO:0007669"/>
    <property type="project" value="UniProtKB-KW"/>
</dbReference>